<dbReference type="InterPro" id="IPR019734">
    <property type="entry name" value="TPR_rpt"/>
</dbReference>
<dbReference type="Gene3D" id="3.40.50.11350">
    <property type="match status" value="1"/>
</dbReference>
<dbReference type="SUPFAM" id="SSF48452">
    <property type="entry name" value="TPR-like"/>
    <property type="match status" value="1"/>
</dbReference>
<organism evidence="1 2">
    <name type="scientific">Paracoccus rhizosphaerae</name>
    <dbReference type="NCBI Taxonomy" id="1133347"/>
    <lineage>
        <taxon>Bacteria</taxon>
        <taxon>Pseudomonadati</taxon>
        <taxon>Pseudomonadota</taxon>
        <taxon>Alphaproteobacteria</taxon>
        <taxon>Rhodobacterales</taxon>
        <taxon>Paracoccaceae</taxon>
        <taxon>Paracoccus</taxon>
    </lineage>
</organism>
<accession>A0ABV6CRV8</accession>
<keyword evidence="2" id="KW-1185">Reference proteome</keyword>
<dbReference type="RefSeq" id="WP_265508544.1">
    <property type="nucleotide sequence ID" value="NZ_JAOTBE010000085.1"/>
</dbReference>
<reference evidence="1 2" key="1">
    <citation type="submission" date="2024-09" db="EMBL/GenBank/DDBJ databases">
        <authorList>
            <person name="Sun Q."/>
            <person name="Mori K."/>
        </authorList>
    </citation>
    <scope>NUCLEOTIDE SEQUENCE [LARGE SCALE GENOMIC DNA]</scope>
    <source>
        <strain evidence="1 2">CCM 7904</strain>
    </source>
</reference>
<gene>
    <name evidence="1" type="ORF">ACFFIZ_20360</name>
</gene>
<dbReference type="Pfam" id="PF14559">
    <property type="entry name" value="TPR_19"/>
    <property type="match status" value="1"/>
</dbReference>
<dbReference type="EMBL" id="JBHLWQ010000201">
    <property type="protein sequence ID" value="MFC0202595.1"/>
    <property type="molecule type" value="Genomic_DNA"/>
</dbReference>
<evidence type="ECO:0000313" key="2">
    <source>
        <dbReference type="Proteomes" id="UP001589795"/>
    </source>
</evidence>
<dbReference type="InterPro" id="IPR011990">
    <property type="entry name" value="TPR-like_helical_dom_sf"/>
</dbReference>
<evidence type="ECO:0000313" key="1">
    <source>
        <dbReference type="EMBL" id="MFC0202595.1"/>
    </source>
</evidence>
<sequence>MTGARGKLIAFRADRMGGRLIALLNTMRFARSFDLPFVVHWRDSDGLGDGTELFDADFVARHFIDKKTYQAMKSDATAIGTVLHSTSVEQFLDHLKGGMHVLLDPPFDVLRLPFEDESEVSHTFRKVVEELPLNLVLAQHLDLLRRQLQDGRRTVAYHIRRGDLTSDMRAMNRAWPNKFVPDEFFEAHMRANMEGDGARTILFSDNASVLDRYTRMFPDLLTFARVADSSALTEVQRDAVELFAMSMADLIVAPPSSAFSSTARTIGGNEFRDVESQLTPEIRHEALDVLAARLRDEPQLFANKGEIGQYLVYACEHLVKTGRRSDFVGIARSHIEDGLNIAFVHALTVREMFFDGQYQAICDLRPTIDRGFVAFQRSFAQVALYHGMALLMLGRREEACEQIISAFWHEPVEGEINALAGLLRAQGDFHDGNFWVTDPLVERLFPNRFVFDHVRDFYAAPVEAGVLKIPPMVPTNRVMVWEWPDFTRSDLRAHYRFRGHFRSILKILERRSWTGDPKAHFDSFTGMIALREGDLAKADAMLTEAVAAKPGVAIFHKRLAELRQEQGRHTDALAAIDEAIRLAPDVSIYRAMRGGLLLSAGEAAAAADGLLDLLAEGQLKFPSVFFLAADAACAAERLAEAEAMLQKGLSLAPMNWRRQHDLARIKADLGDAAGAQRVLEWALQWADDHPPLVMLNTDLLVEDGKAEDARNRLERLMTRYPDKKQYVRRHRKLEKAVARQGAGRKG</sequence>
<protein>
    <submittedName>
        <fullName evidence="1">Tetratricopeptide repeat protein</fullName>
    </submittedName>
</protein>
<name>A0ABV6CRV8_9RHOB</name>
<dbReference type="Proteomes" id="UP001589795">
    <property type="component" value="Unassembled WGS sequence"/>
</dbReference>
<dbReference type="Pfam" id="PF13432">
    <property type="entry name" value="TPR_16"/>
    <property type="match status" value="1"/>
</dbReference>
<dbReference type="Gene3D" id="1.25.40.10">
    <property type="entry name" value="Tetratricopeptide repeat domain"/>
    <property type="match status" value="1"/>
</dbReference>
<comment type="caution">
    <text evidence="1">The sequence shown here is derived from an EMBL/GenBank/DDBJ whole genome shotgun (WGS) entry which is preliminary data.</text>
</comment>
<dbReference type="SMART" id="SM00028">
    <property type="entry name" value="TPR"/>
    <property type="match status" value="2"/>
</dbReference>
<proteinExistence type="predicted"/>